<dbReference type="RefSeq" id="XP_007804756.1">
    <property type="nucleotide sequence ID" value="XM_007806565.1"/>
</dbReference>
<dbReference type="PROSITE" id="PS50263">
    <property type="entry name" value="CN_HYDROLASE"/>
    <property type="match status" value="1"/>
</dbReference>
<keyword evidence="4" id="KW-1185">Reference proteome</keyword>
<evidence type="ECO:0000256" key="1">
    <source>
        <dbReference type="ARBA" id="ARBA00022801"/>
    </source>
</evidence>
<evidence type="ECO:0000259" key="2">
    <source>
        <dbReference type="PROSITE" id="PS50263"/>
    </source>
</evidence>
<proteinExistence type="predicted"/>
<dbReference type="InterPro" id="IPR036526">
    <property type="entry name" value="C-N_Hydrolase_sf"/>
</dbReference>
<dbReference type="Proteomes" id="UP000019373">
    <property type="component" value="Unassembled WGS sequence"/>
</dbReference>
<dbReference type="InterPro" id="IPR050345">
    <property type="entry name" value="Aliph_Amidase/BUP"/>
</dbReference>
<dbReference type="HOGENOM" id="CLU_030130_2_0_1"/>
<dbReference type="GO" id="GO:0016811">
    <property type="term" value="F:hydrolase activity, acting on carbon-nitrogen (but not peptide) bonds, in linear amides"/>
    <property type="evidence" value="ECO:0007669"/>
    <property type="project" value="TreeGrafter"/>
</dbReference>
<dbReference type="PANTHER" id="PTHR43674:SF16">
    <property type="entry name" value="CARBON-NITROGEN FAMILY, PUTATIVE (AFU_ORTHOLOGUE AFUA_5G02350)-RELATED"/>
    <property type="match status" value="1"/>
</dbReference>
<reference evidence="4" key="1">
    <citation type="journal article" date="2014" name="BMC Genomics">
        <title>Genome characteristics reveal the impact of lichenization on lichen-forming fungus Endocarpon pusillum Hedwig (Verrucariales, Ascomycota).</title>
        <authorList>
            <person name="Wang Y.-Y."/>
            <person name="Liu B."/>
            <person name="Zhang X.-Y."/>
            <person name="Zhou Q.-M."/>
            <person name="Zhang T."/>
            <person name="Li H."/>
            <person name="Yu Y.-F."/>
            <person name="Zhang X.-L."/>
            <person name="Hao X.-Y."/>
            <person name="Wang M."/>
            <person name="Wang L."/>
            <person name="Wei J.-C."/>
        </authorList>
    </citation>
    <scope>NUCLEOTIDE SEQUENCE [LARGE SCALE GENOMIC DNA]</scope>
    <source>
        <strain evidence="4">Z07020 / HMAS-L-300199</strain>
    </source>
</reference>
<dbReference type="eggNOG" id="KOG0806">
    <property type="taxonomic scope" value="Eukaryota"/>
</dbReference>
<dbReference type="AlphaFoldDB" id="U1HKL7"/>
<dbReference type="SUPFAM" id="SSF56317">
    <property type="entry name" value="Carbon-nitrogen hydrolase"/>
    <property type="match status" value="1"/>
</dbReference>
<dbReference type="GeneID" id="19236883"/>
<evidence type="ECO:0000313" key="3">
    <source>
        <dbReference type="EMBL" id="ERF69499.1"/>
    </source>
</evidence>
<dbReference type="Pfam" id="PF00795">
    <property type="entry name" value="CN_hydrolase"/>
    <property type="match status" value="1"/>
</dbReference>
<dbReference type="OrthoDB" id="412018at2759"/>
<dbReference type="OMA" id="YWTPHDA"/>
<dbReference type="CDD" id="cd07197">
    <property type="entry name" value="nitrilase"/>
    <property type="match status" value="1"/>
</dbReference>
<dbReference type="PANTHER" id="PTHR43674">
    <property type="entry name" value="NITRILASE C965.09-RELATED"/>
    <property type="match status" value="1"/>
</dbReference>
<feature type="domain" description="CN hydrolase" evidence="2">
    <location>
        <begin position="5"/>
        <end position="273"/>
    </location>
</feature>
<protein>
    <recommendedName>
        <fullName evidence="2">CN hydrolase domain-containing protein</fullName>
    </recommendedName>
</protein>
<keyword evidence="1" id="KW-0378">Hydrolase</keyword>
<dbReference type="EMBL" id="KE721402">
    <property type="protein sequence ID" value="ERF69499.1"/>
    <property type="molecule type" value="Genomic_DNA"/>
</dbReference>
<organism evidence="3 4">
    <name type="scientific">Endocarpon pusillum (strain Z07020 / HMAS-L-300199)</name>
    <name type="common">Lichen-forming fungus</name>
    <dbReference type="NCBI Taxonomy" id="1263415"/>
    <lineage>
        <taxon>Eukaryota</taxon>
        <taxon>Fungi</taxon>
        <taxon>Dikarya</taxon>
        <taxon>Ascomycota</taxon>
        <taxon>Pezizomycotina</taxon>
        <taxon>Eurotiomycetes</taxon>
        <taxon>Chaetothyriomycetidae</taxon>
        <taxon>Verrucariales</taxon>
        <taxon>Verrucariaceae</taxon>
        <taxon>Endocarpon</taxon>
    </lineage>
</organism>
<dbReference type="Gene3D" id="3.60.110.10">
    <property type="entry name" value="Carbon-nitrogen hydrolase"/>
    <property type="match status" value="1"/>
</dbReference>
<accession>U1HKL7</accession>
<gene>
    <name evidence="3" type="ORF">EPUS_01828</name>
</gene>
<evidence type="ECO:0000313" key="4">
    <source>
        <dbReference type="Proteomes" id="UP000019373"/>
    </source>
</evidence>
<sequence>MSPIFKAALIQLAPEPLNPTSNFHRASQFIREASAQGADLAVLPEYHLTGWVADSNALTTHALDWETWIQKYQSLARELHINIVPGTIVQADSSFKSTCDSTKPGSLNQPSLLNVSTFISDKGEILGTYTKINLWHPERPHLTPSSLSTPHTVLATPLGPVGILICWDLAFPEAFRALVQQGAKIIIIPTFWTASDCMVEGLRLNPKAEALFVESALTVRAFENTCCVVFVNAGGNDDDGPMGLSQVAMPFVGKVKGSFEGNEEGLRVVEVDTEILEEAERHYKVREDMGREDWHYGYSHGRK</sequence>
<dbReference type="InterPro" id="IPR003010">
    <property type="entry name" value="C-N_Hydrolase"/>
</dbReference>
<name>U1HKL7_ENDPU</name>